<evidence type="ECO:0000256" key="1">
    <source>
        <dbReference type="SAM" id="MobiDB-lite"/>
    </source>
</evidence>
<feature type="region of interest" description="Disordered" evidence="1">
    <location>
        <begin position="145"/>
        <end position="168"/>
    </location>
</feature>
<reference evidence="2" key="1">
    <citation type="submission" date="2020-04" db="EMBL/GenBank/DDBJ databases">
        <authorList>
            <person name="Alioto T."/>
            <person name="Alioto T."/>
            <person name="Gomez Garrido J."/>
        </authorList>
    </citation>
    <scope>NUCLEOTIDE SEQUENCE</scope>
    <source>
        <strain evidence="2">A484AB</strain>
    </source>
</reference>
<dbReference type="OrthoDB" id="341421at2759"/>
<accession>A0A6S7KIQ2</accession>
<sequence>MCCGRYSVDNVWYRALVTAVSRENSHVTVLYVDEGNSEALPLSRLRELDEKFASLPCQALRVQLRGLELTGDVKMDEVNDWLRRRVSGETLEAVLYENEAAINPVSLDLYIRPHARSVSDVDYHKLEYNIHEMLIREGFAIRAASPQSTDTSDDVSPPSSPSDQVVKSESILSSSVTSGFHDAPSPVFDVNTHDVTSPGCHGDGVVCRVPPPHIPVDSDGSVYMLASHIVSPGEFYVHFISSEAGMLDCLMTDMNQTYK</sequence>
<name>A0A6S7KIQ2_PARCT</name>
<feature type="compositionally biased region" description="Low complexity" evidence="1">
    <location>
        <begin position="145"/>
        <end position="165"/>
    </location>
</feature>
<organism evidence="2 3">
    <name type="scientific">Paramuricea clavata</name>
    <name type="common">Red gorgonian</name>
    <name type="synonym">Violescent sea-whip</name>
    <dbReference type="NCBI Taxonomy" id="317549"/>
    <lineage>
        <taxon>Eukaryota</taxon>
        <taxon>Metazoa</taxon>
        <taxon>Cnidaria</taxon>
        <taxon>Anthozoa</taxon>
        <taxon>Octocorallia</taxon>
        <taxon>Malacalcyonacea</taxon>
        <taxon>Plexauridae</taxon>
        <taxon>Paramuricea</taxon>
    </lineage>
</organism>
<feature type="non-terminal residue" evidence="2">
    <location>
        <position position="1"/>
    </location>
</feature>
<dbReference type="SMART" id="SM00333">
    <property type="entry name" value="TUDOR"/>
    <property type="match status" value="1"/>
</dbReference>
<dbReference type="AlphaFoldDB" id="A0A6S7KIQ2"/>
<dbReference type="SUPFAM" id="SSF63748">
    <property type="entry name" value="Tudor/PWWP/MBT"/>
    <property type="match status" value="1"/>
</dbReference>
<dbReference type="Proteomes" id="UP001152795">
    <property type="component" value="Unassembled WGS sequence"/>
</dbReference>
<dbReference type="Pfam" id="PF00567">
    <property type="entry name" value="TUDOR"/>
    <property type="match status" value="1"/>
</dbReference>
<dbReference type="EMBL" id="CACRXK020033663">
    <property type="protein sequence ID" value="CAB4043968.1"/>
    <property type="molecule type" value="Genomic_DNA"/>
</dbReference>
<dbReference type="PANTHER" id="PTHR22948">
    <property type="entry name" value="TUDOR DOMAIN CONTAINING PROTEIN"/>
    <property type="match status" value="1"/>
</dbReference>
<dbReference type="InterPro" id="IPR002999">
    <property type="entry name" value="Tudor"/>
</dbReference>
<evidence type="ECO:0000313" key="2">
    <source>
        <dbReference type="EMBL" id="CAB4043968.1"/>
    </source>
</evidence>
<dbReference type="PANTHER" id="PTHR22948:SF29">
    <property type="entry name" value="FI02030P-RELATED"/>
    <property type="match status" value="1"/>
</dbReference>
<dbReference type="PROSITE" id="PS50304">
    <property type="entry name" value="TUDOR"/>
    <property type="match status" value="1"/>
</dbReference>
<protein>
    <submittedName>
        <fullName evidence="2">Tudor domain-containing 1</fullName>
    </submittedName>
</protein>
<dbReference type="Gene3D" id="2.40.50.90">
    <property type="match status" value="1"/>
</dbReference>
<proteinExistence type="predicted"/>
<dbReference type="FunFam" id="2.30.30.140:FF:000018">
    <property type="entry name" value="Serine/threonine-protein kinase 31"/>
    <property type="match status" value="1"/>
</dbReference>
<evidence type="ECO:0000313" key="3">
    <source>
        <dbReference type="Proteomes" id="UP001152795"/>
    </source>
</evidence>
<gene>
    <name evidence="2" type="ORF">PACLA_8A042765</name>
</gene>
<dbReference type="Gene3D" id="2.30.30.140">
    <property type="match status" value="1"/>
</dbReference>
<dbReference type="InterPro" id="IPR035437">
    <property type="entry name" value="SNase_OB-fold_sf"/>
</dbReference>
<keyword evidence="3" id="KW-1185">Reference proteome</keyword>
<dbReference type="InterPro" id="IPR050621">
    <property type="entry name" value="Tudor_domain_containing"/>
</dbReference>
<comment type="caution">
    <text evidence="2">The sequence shown here is derived from an EMBL/GenBank/DDBJ whole genome shotgun (WGS) entry which is preliminary data.</text>
</comment>